<evidence type="ECO:0000256" key="2">
    <source>
        <dbReference type="ARBA" id="ARBA00009295"/>
    </source>
</evidence>
<dbReference type="CDD" id="cd03505">
    <property type="entry name" value="Delta9-FADS-like"/>
    <property type="match status" value="1"/>
</dbReference>
<evidence type="ECO:0000256" key="11">
    <source>
        <dbReference type="RuleBase" id="RU000581"/>
    </source>
</evidence>
<evidence type="ECO:0000256" key="5">
    <source>
        <dbReference type="ARBA" id="ARBA00022832"/>
    </source>
</evidence>
<evidence type="ECO:0000313" key="13">
    <source>
        <dbReference type="EMBL" id="KAK3856020.1"/>
    </source>
</evidence>
<dbReference type="AlphaFoldDB" id="A0AAE1EME6"/>
<keyword evidence="7 11" id="KW-0560">Oxidoreductase</keyword>
<dbReference type="PRINTS" id="PR00075">
    <property type="entry name" value="FACDDSATRASE"/>
</dbReference>
<keyword evidence="8" id="KW-0443">Lipid metabolism</keyword>
<proteinExistence type="inferred from homology"/>
<feature type="compositionally biased region" description="Gly residues" evidence="12">
    <location>
        <begin position="243"/>
        <end position="253"/>
    </location>
</feature>
<accession>A0AAE1EME6</accession>
<dbReference type="GO" id="GO:0004768">
    <property type="term" value="F:stearoyl-CoA 9-desaturase activity"/>
    <property type="evidence" value="ECO:0007669"/>
    <property type="project" value="TreeGrafter"/>
</dbReference>
<evidence type="ECO:0000256" key="9">
    <source>
        <dbReference type="ARBA" id="ARBA00023136"/>
    </source>
</evidence>
<comment type="similarity">
    <text evidence="2 11">Belongs to the fatty acid desaturase type 1 family.</text>
</comment>
<keyword evidence="3 11" id="KW-0444">Lipid biosynthesis</keyword>
<dbReference type="GO" id="GO:0006636">
    <property type="term" value="P:unsaturated fatty acid biosynthetic process"/>
    <property type="evidence" value="ECO:0007669"/>
    <property type="project" value="TreeGrafter"/>
</dbReference>
<evidence type="ECO:0000256" key="12">
    <source>
        <dbReference type="SAM" id="MobiDB-lite"/>
    </source>
</evidence>
<comment type="caution">
    <text evidence="13">The sequence shown here is derived from an EMBL/GenBank/DDBJ whole genome shotgun (WGS) entry which is preliminary data.</text>
</comment>
<protein>
    <submittedName>
        <fullName evidence="13">Uncharacterized protein</fullName>
    </submittedName>
</protein>
<keyword evidence="4 11" id="KW-0812">Transmembrane</keyword>
<organism evidence="13 14">
    <name type="scientific">Petrolisthes cinctipes</name>
    <name type="common">Flat porcelain crab</name>
    <dbReference type="NCBI Taxonomy" id="88211"/>
    <lineage>
        <taxon>Eukaryota</taxon>
        <taxon>Metazoa</taxon>
        <taxon>Ecdysozoa</taxon>
        <taxon>Arthropoda</taxon>
        <taxon>Crustacea</taxon>
        <taxon>Multicrustacea</taxon>
        <taxon>Malacostraca</taxon>
        <taxon>Eumalacostraca</taxon>
        <taxon>Eucarida</taxon>
        <taxon>Decapoda</taxon>
        <taxon>Pleocyemata</taxon>
        <taxon>Anomura</taxon>
        <taxon>Galatheoidea</taxon>
        <taxon>Porcellanidae</taxon>
        <taxon>Petrolisthes</taxon>
    </lineage>
</organism>
<keyword evidence="14" id="KW-1185">Reference proteome</keyword>
<keyword evidence="6" id="KW-1133">Transmembrane helix</keyword>
<dbReference type="Proteomes" id="UP001286313">
    <property type="component" value="Unassembled WGS sequence"/>
</dbReference>
<dbReference type="InterPro" id="IPR015876">
    <property type="entry name" value="Acyl-CoA_DS"/>
</dbReference>
<evidence type="ECO:0000256" key="6">
    <source>
        <dbReference type="ARBA" id="ARBA00022989"/>
    </source>
</evidence>
<name>A0AAE1EME6_PETCI</name>
<evidence type="ECO:0000256" key="8">
    <source>
        <dbReference type="ARBA" id="ARBA00023098"/>
    </source>
</evidence>
<evidence type="ECO:0000256" key="3">
    <source>
        <dbReference type="ARBA" id="ARBA00022516"/>
    </source>
</evidence>
<keyword evidence="9" id="KW-0472">Membrane</keyword>
<keyword evidence="10 11" id="KW-0275">Fatty acid biosynthesis</keyword>
<sequence length="253" mass="28788">MSDLERDPIVRFQREALPALSVADLLRAADGDPLVILGGAHCQRPHGGCVLRYTMVLHSTWTVNSLAHWVGTKPYDKHIYPSQNKTVTALTFGEGWHNYHHVFPWDYKTSEFGGFTEFNFTSFVIESCSFFGLAYDLTTVSKKLIALRFREDGEGLDLEEEVWEEGLEMLLPDLYATEVDEDGKVEVVVDDEEEVMDKIRQVLDLEQAARLMEIARKVRHEEMALIHDEDDEYYPREEENNDEGGGGVGGSTR</sequence>
<evidence type="ECO:0000256" key="7">
    <source>
        <dbReference type="ARBA" id="ARBA00023002"/>
    </source>
</evidence>
<evidence type="ECO:0000256" key="1">
    <source>
        <dbReference type="ARBA" id="ARBA00004141"/>
    </source>
</evidence>
<dbReference type="EMBL" id="JAWQEG010006009">
    <property type="protein sequence ID" value="KAK3856020.1"/>
    <property type="molecule type" value="Genomic_DNA"/>
</dbReference>
<evidence type="ECO:0000256" key="10">
    <source>
        <dbReference type="ARBA" id="ARBA00023160"/>
    </source>
</evidence>
<reference evidence="13" key="1">
    <citation type="submission" date="2023-10" db="EMBL/GenBank/DDBJ databases">
        <title>Genome assemblies of two species of porcelain crab, Petrolisthes cinctipes and Petrolisthes manimaculis (Anomura: Porcellanidae).</title>
        <authorList>
            <person name="Angst P."/>
        </authorList>
    </citation>
    <scope>NUCLEOTIDE SEQUENCE</scope>
    <source>
        <strain evidence="13">PB745_01</strain>
        <tissue evidence="13">Gill</tissue>
    </source>
</reference>
<comment type="domain">
    <text evidence="11">The histidine box domains are involved in binding the catalytic metal ions.</text>
</comment>
<evidence type="ECO:0000313" key="14">
    <source>
        <dbReference type="Proteomes" id="UP001286313"/>
    </source>
</evidence>
<evidence type="ECO:0000256" key="4">
    <source>
        <dbReference type="ARBA" id="ARBA00022692"/>
    </source>
</evidence>
<keyword evidence="5" id="KW-0276">Fatty acid metabolism</keyword>
<comment type="cofactor">
    <cofactor evidence="11">
        <name>Fe(2+)</name>
        <dbReference type="ChEBI" id="CHEBI:29033"/>
    </cofactor>
</comment>
<comment type="subcellular location">
    <subcellularLocation>
        <location evidence="1">Membrane</location>
        <topology evidence="1">Multi-pass membrane protein</topology>
    </subcellularLocation>
</comment>
<dbReference type="PANTHER" id="PTHR11351:SF31">
    <property type="entry name" value="DESATURASE 1, ISOFORM A-RELATED"/>
    <property type="match status" value="1"/>
</dbReference>
<dbReference type="GO" id="GO:0005506">
    <property type="term" value="F:iron ion binding"/>
    <property type="evidence" value="ECO:0007669"/>
    <property type="project" value="TreeGrafter"/>
</dbReference>
<dbReference type="PANTHER" id="PTHR11351">
    <property type="entry name" value="ACYL-COA DESATURASE"/>
    <property type="match status" value="1"/>
</dbReference>
<gene>
    <name evidence="13" type="ORF">Pcinc_037614</name>
</gene>
<feature type="compositionally biased region" description="Basic and acidic residues" evidence="12">
    <location>
        <begin position="227"/>
        <end position="238"/>
    </location>
</feature>
<feature type="region of interest" description="Disordered" evidence="12">
    <location>
        <begin position="227"/>
        <end position="253"/>
    </location>
</feature>
<dbReference type="GO" id="GO:0005789">
    <property type="term" value="C:endoplasmic reticulum membrane"/>
    <property type="evidence" value="ECO:0007669"/>
    <property type="project" value="TreeGrafter"/>
</dbReference>